<dbReference type="Proteomes" id="UP000276901">
    <property type="component" value="Unassembled WGS sequence"/>
</dbReference>
<dbReference type="RefSeq" id="WP_236941026.1">
    <property type="nucleotide sequence ID" value="NZ_CP015029.1"/>
</dbReference>
<gene>
    <name evidence="1" type="ORF">EDC49_1781</name>
</gene>
<comment type="caution">
    <text evidence="1">The sequence shown here is derived from an EMBL/GenBank/DDBJ whole genome shotgun (WGS) entry which is preliminary data.</text>
</comment>
<sequence length="78" mass="8990">MKVNGGALDSFEGSFNLPIENIILRAGRNPYGHRLALQDIDRILFENSIDKLVSVLEEEKKEFLYDLNLVLNNREIEE</sequence>
<protein>
    <submittedName>
        <fullName evidence="1">Uncharacterized protein</fullName>
    </submittedName>
</protein>
<keyword evidence="2" id="KW-1185">Reference proteome</keyword>
<accession>A0ABX9XSP9</accession>
<name>A0ABX9XSP9_9PAST</name>
<evidence type="ECO:0000313" key="1">
    <source>
        <dbReference type="EMBL" id="RPE91983.1"/>
    </source>
</evidence>
<reference evidence="1 2" key="1">
    <citation type="submission" date="2018-11" db="EMBL/GenBank/DDBJ databases">
        <title>Genomic Encyclopedia of Type Strains, Phase IV (KMG-IV): sequencing the most valuable type-strain genomes for metagenomic binning, comparative biology and taxonomic classification.</title>
        <authorList>
            <person name="Goeker M."/>
        </authorList>
    </citation>
    <scope>NUCLEOTIDE SEQUENCE [LARGE SCALE GENOMIC DNA]</scope>
    <source>
        <strain evidence="1 2">DSM 25797</strain>
    </source>
</reference>
<dbReference type="EMBL" id="RKQT01000004">
    <property type="protein sequence ID" value="RPE91983.1"/>
    <property type="molecule type" value="Genomic_DNA"/>
</dbReference>
<organism evidence="1 2">
    <name type="scientific">Frederiksenia canicola</name>
    <dbReference type="NCBI Taxonomy" id="123824"/>
    <lineage>
        <taxon>Bacteria</taxon>
        <taxon>Pseudomonadati</taxon>
        <taxon>Pseudomonadota</taxon>
        <taxon>Gammaproteobacteria</taxon>
        <taxon>Pasteurellales</taxon>
        <taxon>Pasteurellaceae</taxon>
        <taxon>Frederiksenia</taxon>
    </lineage>
</organism>
<evidence type="ECO:0000313" key="2">
    <source>
        <dbReference type="Proteomes" id="UP000276901"/>
    </source>
</evidence>
<proteinExistence type="predicted"/>